<evidence type="ECO:0000259" key="7">
    <source>
        <dbReference type="Pfam" id="PF22772"/>
    </source>
</evidence>
<keyword evidence="4 8" id="KW-0808">Transferase</keyword>
<reference evidence="8 9" key="1">
    <citation type="submission" date="2019-01" db="EMBL/GenBank/DDBJ databases">
        <title>Agromyces.</title>
        <authorList>
            <person name="Li J."/>
        </authorList>
    </citation>
    <scope>NUCLEOTIDE SEQUENCE [LARGE SCALE GENOMIC DNA]</scope>
    <source>
        <strain evidence="8 9">DSM 15934</strain>
    </source>
</reference>
<evidence type="ECO:0000259" key="6">
    <source>
        <dbReference type="Pfam" id="PF21374"/>
    </source>
</evidence>
<evidence type="ECO:0000313" key="8">
    <source>
        <dbReference type="EMBL" id="RXZ72068.1"/>
    </source>
</evidence>
<dbReference type="Pfam" id="PF00535">
    <property type="entry name" value="Glycos_transf_2"/>
    <property type="match status" value="1"/>
</dbReference>
<accession>A0A4Q2L1V9</accession>
<sequence length="931" mass="103777">MIELSAPVAPGPGLDTYEEWRAQLDQEHTPTTVRSDATTTFAVVVETRPGAEPDEFEATRRSISELDGATPIVLRANSGTDLAELLEPIDADFVLFLTAGSQLEPGALEEISRAHRIDPSLEAIGFDTDTLDHERRTDPHFRPEWSPEMLLGANYFGRAFAIRVDLARRIDGIRLDDHGIWRLLLSAGLSERIVGRVPKVLMSEPRRTRAIATARDAEMVREVLSERGERAETSLEDGVVRVRFIPETWPTVSIVIPTRHGRANLSRLLPSLERTEYPGFDVVVIDNGGQSDERDEWYVNAKGDLDLRILWWTEEPFNYSRVNNVAARACTGEILVMLNDDTEIVDPNWLREMVGLLLRDGIGTVGLQLRQGEGLIQHGGVMLGPGGFADNLFTGMTPGSDSLVGPTGWYRNTLAVTGACVAIRRSDFESVGGLDERFILCGSDVVLGLDQILRGRRNAVIPFDTVRHYESLTRGTSVPLEDFYASYWRYHPWLAAGDPYLSPNVSQLSAVPRFRSSRDERPVKLALQVMGRAYIQVKQGSSISEEATGLIHQASVSRSDVDRVHADHAAADGFHQVETINWFIPDIDMPFFGGLNTAFRIAEKLALQNGVQNRFVFLAEPNEQFFRSALVAAFPGLADAEIHFYNGTDDSIAALPQADAAVATLWLTADHVAKAPGVRRKFYLMQDYEPGFYPASTLYAMAEETYRLGLYAICNTRSMYEIYAGLYGGKAMYFDPAVDRTIYHAEGRREKGDDEPVTIFVYARDHFRNCWELAYAALREIKRIHGDRVRIVAAGARYLPQTADFIDLGLLDYRATGAIYRETDIGLTLQISRHPSYLPLELMACGVPMVAPDSSWFSWLFQDGDNSLLAMRTYDDIVERLDRLVRDSELRARLSKGALERIDANHSDWDAALSGIYGYLCDPEGAAPAIA</sequence>
<dbReference type="GO" id="GO:0030247">
    <property type="term" value="F:polysaccharide binding"/>
    <property type="evidence" value="ECO:0007669"/>
    <property type="project" value="InterPro"/>
</dbReference>
<dbReference type="Gene3D" id="3.90.550.10">
    <property type="entry name" value="Spore Coat Polysaccharide Biosynthesis Protein SpsA, Chain A"/>
    <property type="match status" value="1"/>
</dbReference>
<evidence type="ECO:0000259" key="5">
    <source>
        <dbReference type="Pfam" id="PF00535"/>
    </source>
</evidence>
<evidence type="ECO:0000256" key="4">
    <source>
        <dbReference type="ARBA" id="ARBA00022679"/>
    </source>
</evidence>
<dbReference type="Proteomes" id="UP000293865">
    <property type="component" value="Unassembled WGS sequence"/>
</dbReference>
<dbReference type="EMBL" id="SDPN01000007">
    <property type="protein sequence ID" value="RXZ72068.1"/>
    <property type="molecule type" value="Genomic_DNA"/>
</dbReference>
<comment type="pathway">
    <text evidence="1">Cell wall biogenesis; cell wall polysaccharide biosynthesis.</text>
</comment>
<evidence type="ECO:0000256" key="1">
    <source>
        <dbReference type="ARBA" id="ARBA00004776"/>
    </source>
</evidence>
<dbReference type="SUPFAM" id="SSF53756">
    <property type="entry name" value="UDP-Glycosyltransferase/glycogen phosphorylase"/>
    <property type="match status" value="1"/>
</dbReference>
<evidence type="ECO:0000256" key="2">
    <source>
        <dbReference type="ARBA" id="ARBA00006739"/>
    </source>
</evidence>
<keyword evidence="9" id="KW-1185">Reference proteome</keyword>
<dbReference type="OrthoDB" id="7615426at2"/>
<evidence type="ECO:0000256" key="3">
    <source>
        <dbReference type="ARBA" id="ARBA00022676"/>
    </source>
</evidence>
<dbReference type="Gene3D" id="3.40.50.2000">
    <property type="entry name" value="Glycogen Phosphorylase B"/>
    <property type="match status" value="1"/>
</dbReference>
<protein>
    <submittedName>
        <fullName evidence="8">Glycosyltransferase</fullName>
    </submittedName>
</protein>
<dbReference type="PANTHER" id="PTHR43179">
    <property type="entry name" value="RHAMNOSYLTRANSFERASE WBBL"/>
    <property type="match status" value="1"/>
</dbReference>
<dbReference type="RefSeq" id="WP_129519888.1">
    <property type="nucleotide sequence ID" value="NZ_SDPN01000007.1"/>
</dbReference>
<dbReference type="PANTHER" id="PTHR43179:SF12">
    <property type="entry name" value="GALACTOFURANOSYLTRANSFERASE GLFT2"/>
    <property type="match status" value="1"/>
</dbReference>
<dbReference type="Pfam" id="PF21374">
    <property type="entry name" value="WsaF_N"/>
    <property type="match status" value="1"/>
</dbReference>
<feature type="domain" description="WsaF N-terminal" evidence="6">
    <location>
        <begin position="580"/>
        <end position="709"/>
    </location>
</feature>
<dbReference type="Gene3D" id="3.40.50.11090">
    <property type="match status" value="1"/>
</dbReference>
<evidence type="ECO:0000313" key="9">
    <source>
        <dbReference type="Proteomes" id="UP000293865"/>
    </source>
</evidence>
<dbReference type="CDD" id="cd03801">
    <property type="entry name" value="GT4_PimA-like"/>
    <property type="match status" value="1"/>
</dbReference>
<feature type="domain" description="WsaF C-terminal" evidence="7">
    <location>
        <begin position="758"/>
        <end position="881"/>
    </location>
</feature>
<gene>
    <name evidence="8" type="ORF">ESP51_05465</name>
</gene>
<dbReference type="GO" id="GO:0016757">
    <property type="term" value="F:glycosyltransferase activity"/>
    <property type="evidence" value="ECO:0007669"/>
    <property type="project" value="UniProtKB-KW"/>
</dbReference>
<dbReference type="InterPro" id="IPR048510">
    <property type="entry name" value="WsaF_N"/>
</dbReference>
<comment type="caution">
    <text evidence="8">The sequence shown here is derived from an EMBL/GenBank/DDBJ whole genome shotgun (WGS) entry which is preliminary data.</text>
</comment>
<keyword evidence="3" id="KW-0328">Glycosyltransferase</keyword>
<name>A0A4Q2L1V9_9MICO</name>
<organism evidence="8 9">
    <name type="scientific">Agromyces albus</name>
    <dbReference type="NCBI Taxonomy" id="205332"/>
    <lineage>
        <taxon>Bacteria</taxon>
        <taxon>Bacillati</taxon>
        <taxon>Actinomycetota</taxon>
        <taxon>Actinomycetes</taxon>
        <taxon>Micrococcales</taxon>
        <taxon>Microbacteriaceae</taxon>
        <taxon>Agromyces</taxon>
    </lineage>
</organism>
<dbReference type="AlphaFoldDB" id="A0A4Q2L1V9"/>
<dbReference type="SUPFAM" id="SSF53448">
    <property type="entry name" value="Nucleotide-diphospho-sugar transferases"/>
    <property type="match status" value="2"/>
</dbReference>
<dbReference type="Pfam" id="PF22772">
    <property type="entry name" value="WsaF_C"/>
    <property type="match status" value="1"/>
</dbReference>
<dbReference type="InterPro" id="IPR029044">
    <property type="entry name" value="Nucleotide-diphossugar_trans"/>
</dbReference>
<dbReference type="InterPro" id="IPR055050">
    <property type="entry name" value="WsaF_C"/>
</dbReference>
<dbReference type="InterPro" id="IPR001173">
    <property type="entry name" value="Glyco_trans_2-like"/>
</dbReference>
<comment type="similarity">
    <text evidence="2">Belongs to the glycosyltransferase 2 family.</text>
</comment>
<feature type="domain" description="Glycosyltransferase 2-like" evidence="5">
    <location>
        <begin position="253"/>
        <end position="371"/>
    </location>
</feature>
<proteinExistence type="inferred from homology"/>